<reference evidence="1 2" key="1">
    <citation type="submission" date="2015-11" db="EMBL/GenBank/DDBJ databases">
        <title>Exploring the genomic traits of fungus-feeding bacterial genus Collimonas.</title>
        <authorList>
            <person name="Song C."/>
            <person name="Schmidt R."/>
            <person name="de Jager V."/>
            <person name="Krzyzanowska D."/>
            <person name="Jongedijk E."/>
            <person name="Cankar K."/>
            <person name="Beekwilder J."/>
            <person name="van Veen A."/>
            <person name="de Boer W."/>
            <person name="van Veen J.A."/>
            <person name="Garbeva P."/>
        </authorList>
    </citation>
    <scope>NUCLEOTIDE SEQUENCE [LARGE SCALE GENOMIC DNA]</scope>
    <source>
        <strain evidence="1 2">Ter6</strain>
    </source>
</reference>
<gene>
    <name evidence="1" type="ORF">CFter6_1715</name>
</gene>
<dbReference type="Proteomes" id="UP000072421">
    <property type="component" value="Chromosome"/>
</dbReference>
<name>A0A127P9H4_9BURK</name>
<dbReference type="EMBL" id="CP013232">
    <property type="protein sequence ID" value="AMO94417.1"/>
    <property type="molecule type" value="Genomic_DNA"/>
</dbReference>
<sequence length="48" mass="5650">MENQSIYAVVRRRCPLFVLDWKHVSGSIKKQKKARNHAGFRASLIFVY</sequence>
<evidence type="ECO:0000313" key="2">
    <source>
        <dbReference type="Proteomes" id="UP000072421"/>
    </source>
</evidence>
<dbReference type="PATRIC" id="fig|158899.10.peg.1724"/>
<protein>
    <submittedName>
        <fullName evidence="1">Uncharacterized protein</fullName>
    </submittedName>
</protein>
<dbReference type="AlphaFoldDB" id="A0A127P9H4"/>
<evidence type="ECO:0000313" key="1">
    <source>
        <dbReference type="EMBL" id="AMO94417.1"/>
    </source>
</evidence>
<organism evidence="1">
    <name type="scientific">Collimonas fungivorans</name>
    <dbReference type="NCBI Taxonomy" id="158899"/>
    <lineage>
        <taxon>Bacteria</taxon>
        <taxon>Pseudomonadati</taxon>
        <taxon>Pseudomonadota</taxon>
        <taxon>Betaproteobacteria</taxon>
        <taxon>Burkholderiales</taxon>
        <taxon>Oxalobacteraceae</taxon>
        <taxon>Collimonas</taxon>
    </lineage>
</organism>
<proteinExistence type="predicted"/>
<accession>A0A127P9H4</accession>